<dbReference type="EMBL" id="FONY01000011">
    <property type="protein sequence ID" value="SFE96822.1"/>
    <property type="molecule type" value="Genomic_DNA"/>
</dbReference>
<dbReference type="STRING" id="1003.SAMN04488541_101165"/>
<reference evidence="3 4" key="1">
    <citation type="submission" date="2016-10" db="EMBL/GenBank/DDBJ databases">
        <authorList>
            <person name="de Groot N.N."/>
        </authorList>
    </citation>
    <scope>NUCLEOTIDE SEQUENCE [LARGE SCALE GENOMIC DNA]</scope>
    <source>
        <strain>GEY</strain>
        <strain evidence="4">DSM 9560</strain>
    </source>
</reference>
<dbReference type="RefSeq" id="WP_091543510.1">
    <property type="nucleotide sequence ID" value="NZ_FONY01000011.1"/>
</dbReference>
<dbReference type="OrthoDB" id="5291879at2"/>
<proteinExistence type="inferred from homology"/>
<dbReference type="Gene3D" id="3.30.200.20">
    <property type="entry name" value="Phosphorylase Kinase, domain 1"/>
    <property type="match status" value="1"/>
</dbReference>
<dbReference type="PANTHER" id="PTHR12149">
    <property type="entry name" value="FRUCTOSAMINE 3 KINASE-RELATED PROTEIN"/>
    <property type="match status" value="1"/>
</dbReference>
<organism evidence="3 4">
    <name type="scientific">Thermoflexibacter ruber</name>
    <dbReference type="NCBI Taxonomy" id="1003"/>
    <lineage>
        <taxon>Bacteria</taxon>
        <taxon>Pseudomonadati</taxon>
        <taxon>Bacteroidota</taxon>
        <taxon>Cytophagia</taxon>
        <taxon>Cytophagales</taxon>
        <taxon>Thermoflexibacteraceae</taxon>
        <taxon>Thermoflexibacter</taxon>
    </lineage>
</organism>
<sequence length="293" mass="33667">MFSADYTPFFESVLFEAFGKDVEVNKYQFLGGGCINNAVKLDTAMGKFFLKWNDSKQSEEMFEAEANGLSLLIDKQAITIPHVIKYGNNNGKAYLLLEFISSAYRQKNYWERLGGQLADLHRNTHSYFGLHFNNFIGALPQSNEYLPSWVDFFIEKRLKVQAGLAYYNGLVGKDLLKKMEKLYEKLPSMLPEEQPALLHGDLWSGNVMVDSQGLPCLIDPAVYYGNREIELAFTQLFGGFDDDFYYAYQASFPLLPEFDKRVEIYNLYPLLVHVNLFGTSYLSGVERVLKRYE</sequence>
<dbReference type="InterPro" id="IPR016477">
    <property type="entry name" value="Fructo-/Ketosamine-3-kinase"/>
</dbReference>
<dbReference type="Pfam" id="PF03881">
    <property type="entry name" value="Fructosamin_kin"/>
    <property type="match status" value="1"/>
</dbReference>
<comment type="similarity">
    <text evidence="1 2">Belongs to the fructosamine kinase family.</text>
</comment>
<accession>A0A1I2EUQ8</accession>
<dbReference type="SUPFAM" id="SSF56112">
    <property type="entry name" value="Protein kinase-like (PK-like)"/>
    <property type="match status" value="1"/>
</dbReference>
<protein>
    <submittedName>
        <fullName evidence="3">Fructosamine-3-kinase</fullName>
    </submittedName>
</protein>
<keyword evidence="4" id="KW-1185">Reference proteome</keyword>
<dbReference type="Proteomes" id="UP000199513">
    <property type="component" value="Unassembled WGS sequence"/>
</dbReference>
<evidence type="ECO:0000256" key="1">
    <source>
        <dbReference type="ARBA" id="ARBA00009460"/>
    </source>
</evidence>
<dbReference type="Gene3D" id="3.90.1200.10">
    <property type="match status" value="1"/>
</dbReference>
<keyword evidence="2" id="KW-0808">Transferase</keyword>
<evidence type="ECO:0000313" key="4">
    <source>
        <dbReference type="Proteomes" id="UP000199513"/>
    </source>
</evidence>
<dbReference type="PIRSF" id="PIRSF006221">
    <property type="entry name" value="Ketosamine-3-kinase"/>
    <property type="match status" value="1"/>
</dbReference>
<dbReference type="InterPro" id="IPR011009">
    <property type="entry name" value="Kinase-like_dom_sf"/>
</dbReference>
<dbReference type="GO" id="GO:0016301">
    <property type="term" value="F:kinase activity"/>
    <property type="evidence" value="ECO:0007669"/>
    <property type="project" value="UniProtKB-UniRule"/>
</dbReference>
<dbReference type="AlphaFoldDB" id="A0A1I2EUQ8"/>
<name>A0A1I2EUQ8_9BACT</name>
<gene>
    <name evidence="3" type="ORF">SAMN04488541_101165</name>
</gene>
<evidence type="ECO:0000256" key="2">
    <source>
        <dbReference type="PIRNR" id="PIRNR006221"/>
    </source>
</evidence>
<evidence type="ECO:0000313" key="3">
    <source>
        <dbReference type="EMBL" id="SFE96822.1"/>
    </source>
</evidence>
<keyword evidence="2 3" id="KW-0418">Kinase</keyword>
<dbReference type="PANTHER" id="PTHR12149:SF8">
    <property type="entry name" value="PROTEIN-RIBULOSAMINE 3-KINASE"/>
    <property type="match status" value="1"/>
</dbReference>